<feature type="domain" description="SOCS box" evidence="4">
    <location>
        <begin position="627"/>
        <end position="665"/>
    </location>
</feature>
<dbReference type="InterPro" id="IPR036036">
    <property type="entry name" value="SOCS_box-like_dom_sf"/>
</dbReference>
<evidence type="ECO:0000313" key="6">
    <source>
        <dbReference type="EMBL" id="KAK7572149.1"/>
    </source>
</evidence>
<dbReference type="GO" id="GO:0005829">
    <property type="term" value="C:cytosol"/>
    <property type="evidence" value="ECO:0007669"/>
    <property type="project" value="TreeGrafter"/>
</dbReference>
<dbReference type="Pfam" id="PF18972">
    <property type="entry name" value="Wheel"/>
    <property type="match status" value="1"/>
</dbReference>
<evidence type="ECO:0000259" key="5">
    <source>
        <dbReference type="PROSITE" id="PS51065"/>
    </source>
</evidence>
<dbReference type="SMART" id="SM00969">
    <property type="entry name" value="SOCS_box"/>
    <property type="match status" value="1"/>
</dbReference>
<dbReference type="SMART" id="SM00588">
    <property type="entry name" value="NEUZ"/>
    <property type="match status" value="1"/>
</dbReference>
<dbReference type="InterPro" id="IPR006573">
    <property type="entry name" value="NHR_dom"/>
</dbReference>
<evidence type="ECO:0000256" key="3">
    <source>
        <dbReference type="ARBA" id="ARBA00023602"/>
    </source>
</evidence>
<dbReference type="InterPro" id="IPR019734">
    <property type="entry name" value="TPR_rpt"/>
</dbReference>
<dbReference type="GO" id="GO:0030544">
    <property type="term" value="F:Hsp70 protein binding"/>
    <property type="evidence" value="ECO:0007669"/>
    <property type="project" value="TreeGrafter"/>
</dbReference>
<dbReference type="InterPro" id="IPR044059">
    <property type="entry name" value="Csn1/TTC4_wheel"/>
</dbReference>
<dbReference type="PROSITE" id="PS51065">
    <property type="entry name" value="NHR"/>
    <property type="match status" value="1"/>
</dbReference>
<dbReference type="CDD" id="cd03587">
    <property type="entry name" value="SOCS"/>
    <property type="match status" value="1"/>
</dbReference>
<dbReference type="InterPro" id="IPR043136">
    <property type="entry name" value="B30.2/SPRY_sf"/>
</dbReference>
<dbReference type="Proteomes" id="UP001367676">
    <property type="component" value="Unassembled WGS sequence"/>
</dbReference>
<feature type="domain" description="NHR" evidence="5">
    <location>
        <begin position="405"/>
        <end position="623"/>
    </location>
</feature>
<proteinExistence type="inferred from homology"/>
<name>A0AAN9T7F4_9HEMI</name>
<dbReference type="EMBL" id="JBBCAQ010000038">
    <property type="protein sequence ID" value="KAK7572149.1"/>
    <property type="molecule type" value="Genomic_DNA"/>
</dbReference>
<dbReference type="SUPFAM" id="SSF158235">
    <property type="entry name" value="SOCS box-like"/>
    <property type="match status" value="1"/>
</dbReference>
<evidence type="ECO:0000313" key="7">
    <source>
        <dbReference type="Proteomes" id="UP001367676"/>
    </source>
</evidence>
<dbReference type="SMART" id="SM00028">
    <property type="entry name" value="TPR"/>
    <property type="match status" value="3"/>
</dbReference>
<comment type="caution">
    <text evidence="6">The sequence shown here is derived from an EMBL/GenBank/DDBJ whole genome shotgun (WGS) entry which is preliminary data.</text>
</comment>
<keyword evidence="7" id="KW-1185">Reference proteome</keyword>
<dbReference type="GO" id="GO:0006457">
    <property type="term" value="P:protein folding"/>
    <property type="evidence" value="ECO:0007669"/>
    <property type="project" value="TreeGrafter"/>
</dbReference>
<keyword evidence="1" id="KW-0677">Repeat</keyword>
<dbReference type="PROSITE" id="PS50225">
    <property type="entry name" value="SOCS"/>
    <property type="match status" value="1"/>
</dbReference>
<protein>
    <submittedName>
        <fullName evidence="6">Uncharacterized protein</fullName>
    </submittedName>
</protein>
<dbReference type="Gene3D" id="1.25.40.10">
    <property type="entry name" value="Tetratricopeptide repeat domain"/>
    <property type="match status" value="1"/>
</dbReference>
<evidence type="ECO:0000256" key="1">
    <source>
        <dbReference type="ARBA" id="ARBA00022737"/>
    </source>
</evidence>
<dbReference type="PANTHER" id="PTHR46035:SF1">
    <property type="entry name" value="TETRATRICOPEPTIDE REPEAT PROTEIN 4"/>
    <property type="match status" value="1"/>
</dbReference>
<dbReference type="SUPFAM" id="SSF48452">
    <property type="entry name" value="TPR-like"/>
    <property type="match status" value="1"/>
</dbReference>
<dbReference type="GO" id="GO:0051879">
    <property type="term" value="F:Hsp90 protein binding"/>
    <property type="evidence" value="ECO:0007669"/>
    <property type="project" value="InterPro"/>
</dbReference>
<accession>A0AAN9T7F4</accession>
<organism evidence="6 7">
    <name type="scientific">Parthenolecanium corni</name>
    <dbReference type="NCBI Taxonomy" id="536013"/>
    <lineage>
        <taxon>Eukaryota</taxon>
        <taxon>Metazoa</taxon>
        <taxon>Ecdysozoa</taxon>
        <taxon>Arthropoda</taxon>
        <taxon>Hexapoda</taxon>
        <taxon>Insecta</taxon>
        <taxon>Pterygota</taxon>
        <taxon>Neoptera</taxon>
        <taxon>Paraneoptera</taxon>
        <taxon>Hemiptera</taxon>
        <taxon>Sternorrhyncha</taxon>
        <taxon>Coccoidea</taxon>
        <taxon>Coccidae</taxon>
        <taxon>Parthenolecanium</taxon>
    </lineage>
</organism>
<sequence>MKNGEKPSNPTDLLSEEDLFEGLKSTPYTEGWPEDKWREEFEKHPFFMTEAPDPSKELPPLIDGLQQLKYSEDENTPDELAKTYKDDGNFYFKCKKYRDAILHYTTGINLNCSCELKAQLFNNRSAANYFLQNFKSALSDCEETLKLDASYKKAKIRKAQCLFHLEKYEQCIETCDDICGEGPNTEIMNLKKDAIQKKKLKDRNSRKNITKEHQEKSKEEIILDAIKSRKIKIQLAGNKKFKGLSDLEPEFVSSVKLDRVDLKEGRLFWPVLYNFPELSLNMPINEFDEDVTFEELLYIISEGMTDYDPDGKFISNNVRIFFLDKDMKLFEFHINRTLKSVMSDKKFTVSGGILLFTLLLRGSDFTKEYLRRTETSFNLDTFRTYRSNVDLDNSHHAIMSSERIFSRFHPNHGELVKFENDGSVAYRAKKFHSGVVFSERRLHPGELFAVEIEQYEVGWHGSLRIGLTHVNPSIFSSNHVKVPKYALPDLMRLGSTWLYALNTMINALYERDSCTCREVNWPKDGNSIDEIAFSDDTIETCWGTYPRFCLKSLNPSDKLSDGNVGFKIGVLYLPTDDTVANLYLMINGDVLGPFATEIPYKEHPLYAVVDIYGKTKRVRLLQIQAQRSLKQLCRMIILKTHDMEKVHQLKLPKQVRDYLNYGSYIL</sequence>
<reference evidence="6 7" key="1">
    <citation type="submission" date="2024-03" db="EMBL/GenBank/DDBJ databases">
        <title>Adaptation during the transition from Ophiocordyceps entomopathogen to insect associate is accompanied by gene loss and intensified selection.</title>
        <authorList>
            <person name="Ward C.M."/>
            <person name="Onetto C.A."/>
            <person name="Borneman A.R."/>
        </authorList>
    </citation>
    <scope>NUCLEOTIDE SEQUENCE [LARGE SCALE GENOMIC DNA]</scope>
    <source>
        <strain evidence="6">AWRI1</strain>
        <tissue evidence="6">Single Adult Female</tissue>
    </source>
</reference>
<evidence type="ECO:0000256" key="2">
    <source>
        <dbReference type="ARBA" id="ARBA00022803"/>
    </source>
</evidence>
<keyword evidence="2" id="KW-0802">TPR repeat</keyword>
<dbReference type="Gene3D" id="1.10.750.20">
    <property type="entry name" value="SOCS box"/>
    <property type="match status" value="1"/>
</dbReference>
<gene>
    <name evidence="6" type="ORF">V9T40_014621</name>
</gene>
<dbReference type="CDD" id="cd12887">
    <property type="entry name" value="SPRY_NHR_like"/>
    <property type="match status" value="1"/>
</dbReference>
<dbReference type="Pfam" id="PF07525">
    <property type="entry name" value="SOCS_box"/>
    <property type="match status" value="1"/>
</dbReference>
<dbReference type="InterPro" id="IPR001496">
    <property type="entry name" value="SOCS_box"/>
</dbReference>
<comment type="similarity">
    <text evidence="3">Belongs to the TTC4 family.</text>
</comment>
<dbReference type="Gene3D" id="2.60.120.920">
    <property type="match status" value="1"/>
</dbReference>
<dbReference type="InterPro" id="IPR011990">
    <property type="entry name" value="TPR-like_helical_dom_sf"/>
</dbReference>
<dbReference type="GO" id="GO:0005634">
    <property type="term" value="C:nucleus"/>
    <property type="evidence" value="ECO:0007669"/>
    <property type="project" value="TreeGrafter"/>
</dbReference>
<dbReference type="AlphaFoldDB" id="A0AAN9T7F4"/>
<dbReference type="Pfam" id="PF07177">
    <property type="entry name" value="Neuralized"/>
    <property type="match status" value="1"/>
</dbReference>
<dbReference type="GO" id="GO:0035556">
    <property type="term" value="P:intracellular signal transduction"/>
    <property type="evidence" value="ECO:0007669"/>
    <property type="project" value="InterPro"/>
</dbReference>
<dbReference type="PANTHER" id="PTHR46035">
    <property type="entry name" value="TETRATRICOPEPTIDE REPEAT PROTEIN 4"/>
    <property type="match status" value="1"/>
</dbReference>
<evidence type="ECO:0000259" key="4">
    <source>
        <dbReference type="PROSITE" id="PS50225"/>
    </source>
</evidence>